<feature type="signal peptide" evidence="1">
    <location>
        <begin position="1"/>
        <end position="26"/>
    </location>
</feature>
<dbReference type="AlphaFoldDB" id="A0A077REG6"/>
<protein>
    <submittedName>
        <fullName evidence="2">Uncharacterized protein</fullName>
    </submittedName>
</protein>
<reference evidence="2" key="1">
    <citation type="journal article" date="2014" name="Genome Biol. Evol.">
        <title>Gene Loss Rather Than Gene Gain Is Associated with a Host Jump from Monocots to Dicots in the Smut Fungus Melanopsichium pennsylvanicum.</title>
        <authorList>
            <person name="Sharma R."/>
            <person name="Mishra B."/>
            <person name="Runge F."/>
            <person name="Thines M."/>
        </authorList>
    </citation>
    <scope>NUCLEOTIDE SEQUENCE</scope>
    <source>
        <strain evidence="2">4</strain>
    </source>
</reference>
<feature type="chain" id="PRO_5001722989" evidence="1">
    <location>
        <begin position="27"/>
        <end position="191"/>
    </location>
</feature>
<accession>A0A077REG6</accession>
<sequence>MTIRLSNLYLLLLGITMLLIVVPSHTAPLPSPQVWGLFKEVARVAPDTTAEDRALADYFREAIPVESRSQTAVRSTAPLYTASSRSRHLGSTQYRQVEEQDSHARQRWMRMGRLGHARTAYNSLARTSTHDDPSATNNAISDARTRFSNFGEAERSNINPNSMMHHVILTETEMQTRQGLVAPPNTPERMY</sequence>
<organism evidence="2">
    <name type="scientific">Melanopsichium pennsylvanicum 4</name>
    <dbReference type="NCBI Taxonomy" id="1398559"/>
    <lineage>
        <taxon>Eukaryota</taxon>
        <taxon>Fungi</taxon>
        <taxon>Dikarya</taxon>
        <taxon>Basidiomycota</taxon>
        <taxon>Ustilaginomycotina</taxon>
        <taxon>Ustilaginomycetes</taxon>
        <taxon>Ustilaginales</taxon>
        <taxon>Ustilaginaceae</taxon>
        <taxon>Melanopsichium</taxon>
    </lineage>
</organism>
<keyword evidence="1" id="KW-0732">Signal</keyword>
<name>A0A077REG6_9BASI</name>
<proteinExistence type="predicted"/>
<dbReference type="EMBL" id="HG529726">
    <property type="protein sequence ID" value="CDI57044.1"/>
    <property type="molecule type" value="Genomic_DNA"/>
</dbReference>
<evidence type="ECO:0000256" key="1">
    <source>
        <dbReference type="SAM" id="SignalP"/>
    </source>
</evidence>
<evidence type="ECO:0000313" key="2">
    <source>
        <dbReference type="EMBL" id="CDI57044.1"/>
    </source>
</evidence>